<accession>A0A0N8QWE0</accession>
<reference evidence="5 7" key="1">
    <citation type="submission" date="2015-09" db="EMBL/GenBank/DDBJ databases">
        <title>Genome announcement of multiple Pseudomonas syringae strains.</title>
        <authorList>
            <person name="Thakur S."/>
            <person name="Wang P.W."/>
            <person name="Gong Y."/>
            <person name="Weir B.S."/>
            <person name="Guttman D.S."/>
        </authorList>
    </citation>
    <scope>NUCLEOTIDE SEQUENCE [LARGE SCALE GENOMIC DNA]</scope>
    <source>
        <strain evidence="5 7">ICMP2823</strain>
    </source>
</reference>
<dbReference type="Pfam" id="PF13302">
    <property type="entry name" value="Acetyltransf_3"/>
    <property type="match status" value="1"/>
</dbReference>
<comment type="similarity">
    <text evidence="3">Belongs to the acetyltransferase family. RimJ subfamily.</text>
</comment>
<dbReference type="EMBL" id="LJPX01000425">
    <property type="protein sequence ID" value="KPW69726.1"/>
    <property type="molecule type" value="Genomic_DNA"/>
</dbReference>
<evidence type="ECO:0000259" key="4">
    <source>
        <dbReference type="PROSITE" id="PS51186"/>
    </source>
</evidence>
<evidence type="ECO:0000313" key="5">
    <source>
        <dbReference type="EMBL" id="KPW69726.1"/>
    </source>
</evidence>
<evidence type="ECO:0000313" key="6">
    <source>
        <dbReference type="EMBL" id="RMN20621.1"/>
    </source>
</evidence>
<dbReference type="InterPro" id="IPR051531">
    <property type="entry name" value="N-acetyltransferase"/>
</dbReference>
<organism evidence="5 7">
    <name type="scientific">Pseudomonas cannabina</name>
    <dbReference type="NCBI Taxonomy" id="86840"/>
    <lineage>
        <taxon>Bacteria</taxon>
        <taxon>Pseudomonadati</taxon>
        <taxon>Pseudomonadota</taxon>
        <taxon>Gammaproteobacteria</taxon>
        <taxon>Pseudomonadales</taxon>
        <taxon>Pseudomonadaceae</taxon>
        <taxon>Pseudomonas</taxon>
    </lineage>
</organism>
<keyword evidence="2" id="KW-0012">Acyltransferase</keyword>
<reference evidence="6 8" key="2">
    <citation type="submission" date="2018-08" db="EMBL/GenBank/DDBJ databases">
        <title>Recombination of ecologically and evolutionarily significant loci maintains genetic cohesion in the Pseudomonas syringae species complex.</title>
        <authorList>
            <person name="Dillon M."/>
            <person name="Thakur S."/>
            <person name="Almeida R.N.D."/>
            <person name="Weir B.S."/>
            <person name="Guttman D.S."/>
        </authorList>
    </citation>
    <scope>NUCLEOTIDE SEQUENCE [LARGE SCALE GENOMIC DNA]</scope>
    <source>
        <strain evidence="6 8">ICMP 2821</strain>
    </source>
</reference>
<evidence type="ECO:0000256" key="2">
    <source>
        <dbReference type="ARBA" id="ARBA00023315"/>
    </source>
</evidence>
<dbReference type="SUPFAM" id="SSF55729">
    <property type="entry name" value="Acyl-CoA N-acyltransferases (Nat)"/>
    <property type="match status" value="1"/>
</dbReference>
<evidence type="ECO:0000256" key="1">
    <source>
        <dbReference type="ARBA" id="ARBA00022679"/>
    </source>
</evidence>
<keyword evidence="5" id="KW-0687">Ribonucleoprotein</keyword>
<gene>
    <name evidence="5" type="ORF">ALO81_04243</name>
    <name evidence="6" type="ORF">ALQ64_02961</name>
</gene>
<evidence type="ECO:0000313" key="7">
    <source>
        <dbReference type="Proteomes" id="UP000050564"/>
    </source>
</evidence>
<dbReference type="PATRIC" id="fig|86840.3.peg.6114"/>
<dbReference type="Gene3D" id="3.40.630.30">
    <property type="match status" value="1"/>
</dbReference>
<dbReference type="RefSeq" id="WP_055000778.1">
    <property type="nucleotide sequence ID" value="NZ_FNKU01000001.1"/>
</dbReference>
<evidence type="ECO:0000256" key="3">
    <source>
        <dbReference type="ARBA" id="ARBA00038502"/>
    </source>
</evidence>
<sequence>MQHSGEGFSLRTLAFDDSELIQRYEQANRSHLQPWEPLRGDDYFVLENARSRVQQQWESMQTGNAIFFLVTEPESGELLGRCSYTNIVRGAFQACNLGFSLAETAQGRGLMRRALEVTNRYCFEQMGLHRIMANHMPANVRSERLLQSLGFEKEGYARAYLNIAGVWEDHVLRALIHPGDVI</sequence>
<dbReference type="PROSITE" id="PS51186">
    <property type="entry name" value="GNAT"/>
    <property type="match status" value="1"/>
</dbReference>
<keyword evidence="1 5" id="KW-0808">Transferase</keyword>
<dbReference type="PANTHER" id="PTHR43792">
    <property type="entry name" value="GNAT FAMILY, PUTATIVE (AFU_ORTHOLOGUE AFUA_3G00765)-RELATED-RELATED"/>
    <property type="match status" value="1"/>
</dbReference>
<dbReference type="GO" id="GO:0005737">
    <property type="term" value="C:cytoplasm"/>
    <property type="evidence" value="ECO:0007669"/>
    <property type="project" value="TreeGrafter"/>
</dbReference>
<dbReference type="Proteomes" id="UP000050564">
    <property type="component" value="Unassembled WGS sequence"/>
</dbReference>
<dbReference type="Proteomes" id="UP000281372">
    <property type="component" value="Unassembled WGS sequence"/>
</dbReference>
<protein>
    <submittedName>
        <fullName evidence="5">Ribosomal protein alanine acetyltransferase</fullName>
    </submittedName>
</protein>
<keyword evidence="5" id="KW-0689">Ribosomal protein</keyword>
<evidence type="ECO:0000313" key="8">
    <source>
        <dbReference type="Proteomes" id="UP000281372"/>
    </source>
</evidence>
<comment type="caution">
    <text evidence="5">The sequence shown here is derived from an EMBL/GenBank/DDBJ whole genome shotgun (WGS) entry which is preliminary data.</text>
</comment>
<dbReference type="GO" id="GO:0008999">
    <property type="term" value="F:protein-N-terminal-alanine acetyltransferase activity"/>
    <property type="evidence" value="ECO:0007669"/>
    <property type="project" value="TreeGrafter"/>
</dbReference>
<name>A0A0N8QWE0_PSECA</name>
<feature type="domain" description="N-acetyltransferase" evidence="4">
    <location>
        <begin position="22"/>
        <end position="173"/>
    </location>
</feature>
<proteinExistence type="inferred from homology"/>
<dbReference type="EMBL" id="RBOW01000862">
    <property type="protein sequence ID" value="RMN20621.1"/>
    <property type="molecule type" value="Genomic_DNA"/>
</dbReference>
<dbReference type="InterPro" id="IPR016181">
    <property type="entry name" value="Acyl_CoA_acyltransferase"/>
</dbReference>
<dbReference type="PANTHER" id="PTHR43792:SF8">
    <property type="entry name" value="[RIBOSOMAL PROTEIN US5]-ALANINE N-ACETYLTRANSFERASE"/>
    <property type="match status" value="1"/>
</dbReference>
<dbReference type="AlphaFoldDB" id="A0A0N8QWE0"/>
<dbReference type="GO" id="GO:0005840">
    <property type="term" value="C:ribosome"/>
    <property type="evidence" value="ECO:0007669"/>
    <property type="project" value="UniProtKB-KW"/>
</dbReference>
<dbReference type="InterPro" id="IPR000182">
    <property type="entry name" value="GNAT_dom"/>
</dbReference>